<evidence type="ECO:0000313" key="3">
    <source>
        <dbReference type="EMBL" id="VDL90645.1"/>
    </source>
</evidence>
<feature type="region of interest" description="Disordered" evidence="1">
    <location>
        <begin position="290"/>
        <end position="361"/>
    </location>
</feature>
<keyword evidence="2" id="KW-1133">Transmembrane helix</keyword>
<dbReference type="AlphaFoldDB" id="A0A183SJ62"/>
<feature type="region of interest" description="Disordered" evidence="1">
    <location>
        <begin position="597"/>
        <end position="617"/>
    </location>
</feature>
<proteinExistence type="predicted"/>
<dbReference type="WBParaSite" id="SSLN_0000440701-mRNA-1">
    <property type="protein sequence ID" value="SSLN_0000440701-mRNA-1"/>
    <property type="gene ID" value="SSLN_0000440701"/>
</dbReference>
<dbReference type="Proteomes" id="UP000275846">
    <property type="component" value="Unassembled WGS sequence"/>
</dbReference>
<keyword evidence="4" id="KW-1185">Reference proteome</keyword>
<evidence type="ECO:0000256" key="1">
    <source>
        <dbReference type="SAM" id="MobiDB-lite"/>
    </source>
</evidence>
<reference evidence="3 4" key="2">
    <citation type="submission" date="2018-11" db="EMBL/GenBank/DDBJ databases">
        <authorList>
            <consortium name="Pathogen Informatics"/>
        </authorList>
    </citation>
    <scope>NUCLEOTIDE SEQUENCE [LARGE SCALE GENOMIC DNA]</scope>
    <source>
        <strain evidence="3 4">NST_G2</strain>
    </source>
</reference>
<feature type="compositionally biased region" description="Polar residues" evidence="1">
    <location>
        <begin position="714"/>
        <end position="732"/>
    </location>
</feature>
<sequence length="793" mass="87268">MGANSAKNKSYEYFNSYRNLQEDAQYSITAYEREGNVSEVRKWPLHLIRPQTHVGINDDNERSASLPTAPHLHSSPVASSLQTNLDVTPRDLDDQLSRASPYTLRGSNHSDFQESRDLKDQPQSSHHHELPGTPRRERINEKILSSAQKPQIETNDAVETGRISDNKHEISSSPNDRGTKGTREILQSKQPGTFSEPYWGAIGAEGSSVEAGLHFQQVMPHTVQGPVVQAPAPSLLTIAREPSQTSALLRQHMATGMNGRTPDFPTQQFSGLHRNAAQKQSVRVLQTNRNSGQHPLYPQQIPSHLPAVSVRPDTESPDRQAPSHRPPELSNNLLVPWPDPVRKTSTNTQSSERDLQENRKNQMANSLAAKGQTYGAFNLGTVPDSASVSTGSQTLQTRVTPEELGRAEMVNPPLTIWPQYQQAVPADQLSAGGLSGYQSAYAMPQQPLQQIPFNLNSKNRQNGYFETSSGNMPSGASRRDSSYVDASRPLSVLNNGQRHQPQPGNAPLRGQFPQKLVAPSPERFRNRDMAANGNVDPLMPLTARIDLQNSHSLVQTDHDQPQMNSFDTRRGLLYPEQTNGLQLSAAPPVGSNMALPPESMHSSVQKTSNNSRQSFDNGIATKRPITFYENGLVDSHRGGRPSTVQTTTDVLAPIDNALETSGGRGEKSIVQTHPHERLPLPTTFSPTNPQLSLDASDDSQDTKVPLNPPHIIENWTNPKQQSEPTNISNGKPSTEPVRVEVSFTKLDKGKLKFGKSLAERVAHDRYVGTIVGIILSLFILSGLFVAAIHLFRR</sequence>
<name>A0A183SJ62_SCHSO</name>
<evidence type="ECO:0000313" key="4">
    <source>
        <dbReference type="Proteomes" id="UP000275846"/>
    </source>
</evidence>
<feature type="compositionally biased region" description="Basic and acidic residues" evidence="1">
    <location>
        <begin position="351"/>
        <end position="360"/>
    </location>
</feature>
<dbReference type="OrthoDB" id="10630094at2759"/>
<feature type="region of interest" description="Disordered" evidence="1">
    <location>
        <begin position="98"/>
        <end position="194"/>
    </location>
</feature>
<accession>A0A183SJ62</accession>
<feature type="region of interest" description="Disordered" evidence="1">
    <location>
        <begin position="455"/>
        <end position="513"/>
    </location>
</feature>
<evidence type="ECO:0000256" key="2">
    <source>
        <dbReference type="SAM" id="Phobius"/>
    </source>
</evidence>
<feature type="compositionally biased region" description="Polar residues" evidence="1">
    <location>
        <begin position="600"/>
        <end position="616"/>
    </location>
</feature>
<feature type="compositionally biased region" description="Polar residues" evidence="1">
    <location>
        <begin position="143"/>
        <end position="154"/>
    </location>
</feature>
<feature type="compositionally biased region" description="Polar residues" evidence="1">
    <location>
        <begin position="98"/>
        <end position="110"/>
    </location>
</feature>
<reference evidence="5" key="1">
    <citation type="submission" date="2016-06" db="UniProtKB">
        <authorList>
            <consortium name="WormBaseParasite"/>
        </authorList>
    </citation>
    <scope>IDENTIFICATION</scope>
</reference>
<gene>
    <name evidence="3" type="ORF">SSLN_LOCUS4260</name>
</gene>
<feature type="region of interest" description="Disordered" evidence="1">
    <location>
        <begin position="54"/>
        <end position="83"/>
    </location>
</feature>
<dbReference type="EMBL" id="UYSU01032803">
    <property type="protein sequence ID" value="VDL90645.1"/>
    <property type="molecule type" value="Genomic_DNA"/>
</dbReference>
<feature type="region of interest" description="Disordered" evidence="1">
    <location>
        <begin position="713"/>
        <end position="736"/>
    </location>
</feature>
<protein>
    <submittedName>
        <fullName evidence="5">YTH domain-containing protein</fullName>
    </submittedName>
</protein>
<organism evidence="5">
    <name type="scientific">Schistocephalus solidus</name>
    <name type="common">Tapeworm</name>
    <dbReference type="NCBI Taxonomy" id="70667"/>
    <lineage>
        <taxon>Eukaryota</taxon>
        <taxon>Metazoa</taxon>
        <taxon>Spiralia</taxon>
        <taxon>Lophotrochozoa</taxon>
        <taxon>Platyhelminthes</taxon>
        <taxon>Cestoda</taxon>
        <taxon>Eucestoda</taxon>
        <taxon>Diphyllobothriidea</taxon>
        <taxon>Diphyllobothriidae</taxon>
        <taxon>Schistocephalus</taxon>
    </lineage>
</organism>
<feature type="compositionally biased region" description="Basic and acidic residues" evidence="1">
    <location>
        <begin position="111"/>
        <end position="141"/>
    </location>
</feature>
<feature type="compositionally biased region" description="Polar residues" evidence="1">
    <location>
        <begin position="455"/>
        <end position="474"/>
    </location>
</feature>
<feature type="transmembrane region" description="Helical" evidence="2">
    <location>
        <begin position="766"/>
        <end position="791"/>
    </location>
</feature>
<evidence type="ECO:0000313" key="5">
    <source>
        <dbReference type="WBParaSite" id="SSLN_0000440701-mRNA-1"/>
    </source>
</evidence>
<feature type="compositionally biased region" description="Polar residues" evidence="1">
    <location>
        <begin position="492"/>
        <end position="503"/>
    </location>
</feature>
<keyword evidence="2" id="KW-0812">Transmembrane</keyword>
<keyword evidence="2" id="KW-0472">Membrane</keyword>